<keyword evidence="1" id="KW-0175">Coiled coil</keyword>
<dbReference type="EMBL" id="CP117167">
    <property type="protein sequence ID" value="WCT13641.1"/>
    <property type="molecule type" value="Genomic_DNA"/>
</dbReference>
<dbReference type="Proteomes" id="UP001216139">
    <property type="component" value="Chromosome"/>
</dbReference>
<feature type="coiled-coil region" evidence="1">
    <location>
        <begin position="300"/>
        <end position="327"/>
    </location>
</feature>
<organism evidence="2 3">
    <name type="scientific">Mucilaginibacter jinjuensis</name>
    <dbReference type="NCBI Taxonomy" id="1176721"/>
    <lineage>
        <taxon>Bacteria</taxon>
        <taxon>Pseudomonadati</taxon>
        <taxon>Bacteroidota</taxon>
        <taxon>Sphingobacteriia</taxon>
        <taxon>Sphingobacteriales</taxon>
        <taxon>Sphingobacteriaceae</taxon>
        <taxon>Mucilaginibacter</taxon>
    </lineage>
</organism>
<evidence type="ECO:0000256" key="1">
    <source>
        <dbReference type="SAM" id="Coils"/>
    </source>
</evidence>
<accession>A0ABY7TCD3</accession>
<reference evidence="2 3" key="1">
    <citation type="submission" date="2023-02" db="EMBL/GenBank/DDBJ databases">
        <title>Genome sequence of Mucilaginibacter jinjuensis strain KACC 16571.</title>
        <authorList>
            <person name="Kim S."/>
            <person name="Heo J."/>
            <person name="Kwon S.-W."/>
        </authorList>
    </citation>
    <scope>NUCLEOTIDE SEQUENCE [LARGE SCALE GENOMIC DNA]</scope>
    <source>
        <strain evidence="2 3">KACC 16571</strain>
    </source>
</reference>
<evidence type="ECO:0000313" key="3">
    <source>
        <dbReference type="Proteomes" id="UP001216139"/>
    </source>
</evidence>
<dbReference type="RefSeq" id="WP_273631947.1">
    <property type="nucleotide sequence ID" value="NZ_CP117167.1"/>
</dbReference>
<name>A0ABY7TCD3_9SPHI</name>
<keyword evidence="3" id="KW-1185">Reference proteome</keyword>
<proteinExistence type="predicted"/>
<evidence type="ECO:0000313" key="2">
    <source>
        <dbReference type="EMBL" id="WCT13641.1"/>
    </source>
</evidence>
<sequence>MKSFFLGLFISLSIVCKAQTSPDGKPLVQLASIYNWDFSQRPAGWYRIASIPGSGLTAALIRGNATFELREDADHSTLRFELGVSYGGGNSGSSFTITSHSYWAAPTFTRIRILTQGTYNDQFVEVYVNPHNNNNSSFNAYLIHPFANGDWNLESWTPGFIPAGYTSTEFDTSQLFTVGNLDNKNILTVSRNGRVGIGSPSPDATLTVNGTIHATEVLVDQAVPHPDYVFDKDYNLASLKDVKTYIDKNHHLPEIPSAAQVAKDGISLGEMNAKLLKKIEELTLYLIEKDQGDKVKDKLLISQQNQINDGQRQIAQLKTQIEDLLSSSNKK</sequence>
<gene>
    <name evidence="2" type="ORF">PQO05_06795</name>
</gene>
<protein>
    <submittedName>
        <fullName evidence="2">Uncharacterized protein</fullName>
    </submittedName>
</protein>